<organism evidence="2">
    <name type="scientific">Arion vulgaris</name>
    <dbReference type="NCBI Taxonomy" id="1028688"/>
    <lineage>
        <taxon>Eukaryota</taxon>
        <taxon>Metazoa</taxon>
        <taxon>Spiralia</taxon>
        <taxon>Lophotrochozoa</taxon>
        <taxon>Mollusca</taxon>
        <taxon>Gastropoda</taxon>
        <taxon>Heterobranchia</taxon>
        <taxon>Euthyneura</taxon>
        <taxon>Panpulmonata</taxon>
        <taxon>Eupulmonata</taxon>
        <taxon>Stylommatophora</taxon>
        <taxon>Helicina</taxon>
        <taxon>Arionoidea</taxon>
        <taxon>Arionidae</taxon>
        <taxon>Arion</taxon>
    </lineage>
</organism>
<proteinExistence type="predicted"/>
<keyword evidence="1" id="KW-0812">Transmembrane</keyword>
<keyword evidence="1" id="KW-1133">Transmembrane helix</keyword>
<feature type="non-terminal residue" evidence="2">
    <location>
        <position position="1"/>
    </location>
</feature>
<reference evidence="2" key="1">
    <citation type="submission" date="2014-12" db="EMBL/GenBank/DDBJ databases">
        <title>Insight into the proteome of Arion vulgaris.</title>
        <authorList>
            <person name="Aradska J."/>
            <person name="Bulat T."/>
            <person name="Smidak R."/>
            <person name="Sarate P."/>
            <person name="Gangsoo J."/>
            <person name="Sialana F."/>
            <person name="Bilban M."/>
            <person name="Lubec G."/>
        </authorList>
    </citation>
    <scope>NUCLEOTIDE SEQUENCE</scope>
    <source>
        <tissue evidence="2">Skin</tissue>
    </source>
</reference>
<name>A0A0B7C297_9EUPU</name>
<feature type="transmembrane region" description="Helical" evidence="1">
    <location>
        <begin position="12"/>
        <end position="29"/>
    </location>
</feature>
<dbReference type="EMBL" id="HACG01052457">
    <property type="protein sequence ID" value="CEK99328.1"/>
    <property type="molecule type" value="Transcribed_RNA"/>
</dbReference>
<feature type="non-terminal residue" evidence="2">
    <location>
        <position position="73"/>
    </location>
</feature>
<accession>A0A0B7C297</accession>
<sequence length="73" mass="8610">HMIYQSDLGNIFQLTMTYFQMSSILYLGINTFRHYKQTHNVVGALQTSLICFTLTDILQIHNKEQIHSKDKYN</sequence>
<dbReference type="AlphaFoldDB" id="A0A0B7C297"/>
<evidence type="ECO:0000313" key="2">
    <source>
        <dbReference type="EMBL" id="CEK99328.1"/>
    </source>
</evidence>
<keyword evidence="1" id="KW-0472">Membrane</keyword>
<evidence type="ECO:0000256" key="1">
    <source>
        <dbReference type="SAM" id="Phobius"/>
    </source>
</evidence>
<gene>
    <name evidence="2" type="primary">ORF221010</name>
</gene>
<protein>
    <submittedName>
        <fullName evidence="2">Uncharacterized protein</fullName>
    </submittedName>
</protein>